<evidence type="ECO:0000256" key="4">
    <source>
        <dbReference type="ARBA" id="ARBA00022679"/>
    </source>
</evidence>
<keyword evidence="10" id="KW-0325">Glycoprotein</keyword>
<sequence length="429" mass="45902">MRKEGWTADDASGGIEISRKLSMCVSKWKIPGDEEAAVEPSIDRAPAPSRTVPAAHVPVLPPPRPLGQAPSRRVADAPADDVVDATLAELSAVDPAASAVLRAAEALLEGNLTRSPPELHDAAVRGLRGWLERQRFNPGVMAELVDLVKLPIDRRPYASCAVVGNSGILLAREHGALIDGHDLVVRLNNAPAGRADRARLRPQQRSEPVRLRSGVRWRKLPRVPILTYMCNAACSAGDNAGGAPVIVTDPRLDVLRGGQRGTWHEEGMFHYSSGMQAVGVSVFGFGKEPGARHHYHRDSGFRLPPVVVYRQLLLWVLDRADDHRATEANRSNQQGHTGHDVAAASREFGSSVKGLGAERAVVDLRGDGAGRLARERRWAVTEAAEATAAGGGARSGGAVLRAQAQPTPDGGSKVIARGLVSRMIQQQLH</sequence>
<comment type="similarity">
    <text evidence="2">Belongs to the glycosyltransferase 29 family.</text>
</comment>
<evidence type="ECO:0000256" key="9">
    <source>
        <dbReference type="ARBA" id="ARBA00023136"/>
    </source>
</evidence>
<dbReference type="OrthoDB" id="10264956at2759"/>
<comment type="subcellular location">
    <subcellularLocation>
        <location evidence="1">Golgi apparatus membrane</location>
        <topology evidence="1">Single-pass type II membrane protein</topology>
    </subcellularLocation>
</comment>
<evidence type="ECO:0000256" key="1">
    <source>
        <dbReference type="ARBA" id="ARBA00004323"/>
    </source>
</evidence>
<evidence type="ECO:0000256" key="7">
    <source>
        <dbReference type="ARBA" id="ARBA00022989"/>
    </source>
</evidence>
<name>A0A835BAT4_9POAL</name>
<dbReference type="PANTHER" id="PTHR46779:SF3">
    <property type="entry name" value="SIALYLTRANSFERASE-LIKE PROTEIN 3"/>
    <property type="match status" value="1"/>
</dbReference>
<dbReference type="Proteomes" id="UP000636709">
    <property type="component" value="Unassembled WGS sequence"/>
</dbReference>
<comment type="caution">
    <text evidence="12">The sequence shown here is derived from an EMBL/GenBank/DDBJ whole genome shotgun (WGS) entry which is preliminary data.</text>
</comment>
<keyword evidence="6" id="KW-0735">Signal-anchor</keyword>
<gene>
    <name evidence="12" type="ORF">HU200_042490</name>
</gene>
<evidence type="ECO:0000313" key="13">
    <source>
        <dbReference type="Proteomes" id="UP000636709"/>
    </source>
</evidence>
<evidence type="ECO:0000313" key="12">
    <source>
        <dbReference type="EMBL" id="KAF8688004.1"/>
    </source>
</evidence>
<organism evidence="12 13">
    <name type="scientific">Digitaria exilis</name>
    <dbReference type="NCBI Taxonomy" id="1010633"/>
    <lineage>
        <taxon>Eukaryota</taxon>
        <taxon>Viridiplantae</taxon>
        <taxon>Streptophyta</taxon>
        <taxon>Embryophyta</taxon>
        <taxon>Tracheophyta</taxon>
        <taxon>Spermatophyta</taxon>
        <taxon>Magnoliopsida</taxon>
        <taxon>Liliopsida</taxon>
        <taxon>Poales</taxon>
        <taxon>Poaceae</taxon>
        <taxon>PACMAD clade</taxon>
        <taxon>Panicoideae</taxon>
        <taxon>Panicodae</taxon>
        <taxon>Paniceae</taxon>
        <taxon>Anthephorinae</taxon>
        <taxon>Digitaria</taxon>
    </lineage>
</organism>
<dbReference type="Gene3D" id="3.90.1480.20">
    <property type="entry name" value="Glycosyl transferase family 29"/>
    <property type="match status" value="1"/>
</dbReference>
<dbReference type="GO" id="GO:0000139">
    <property type="term" value="C:Golgi membrane"/>
    <property type="evidence" value="ECO:0007669"/>
    <property type="project" value="UniProtKB-SubCell"/>
</dbReference>
<keyword evidence="9" id="KW-0472">Membrane</keyword>
<dbReference type="InterPro" id="IPR038578">
    <property type="entry name" value="GT29-like_sf"/>
</dbReference>
<keyword evidence="4" id="KW-0808">Transferase</keyword>
<accession>A0A835BAT4</accession>
<protein>
    <submittedName>
        <fullName evidence="12">Uncharacterized protein</fullName>
    </submittedName>
</protein>
<dbReference type="EMBL" id="JACEFO010002050">
    <property type="protein sequence ID" value="KAF8688004.1"/>
    <property type="molecule type" value="Genomic_DNA"/>
</dbReference>
<dbReference type="GO" id="GO:0008373">
    <property type="term" value="F:sialyltransferase activity"/>
    <property type="evidence" value="ECO:0007669"/>
    <property type="project" value="InterPro"/>
</dbReference>
<evidence type="ECO:0000256" key="5">
    <source>
        <dbReference type="ARBA" id="ARBA00022692"/>
    </source>
</evidence>
<keyword evidence="7" id="KW-1133">Transmembrane helix</keyword>
<keyword evidence="8" id="KW-0333">Golgi apparatus</keyword>
<keyword evidence="5" id="KW-0812">Transmembrane</keyword>
<proteinExistence type="inferred from homology"/>
<evidence type="ECO:0000256" key="3">
    <source>
        <dbReference type="ARBA" id="ARBA00022676"/>
    </source>
</evidence>
<evidence type="ECO:0000256" key="2">
    <source>
        <dbReference type="ARBA" id="ARBA00006003"/>
    </source>
</evidence>
<keyword evidence="3" id="KW-0328">Glycosyltransferase</keyword>
<evidence type="ECO:0000256" key="11">
    <source>
        <dbReference type="SAM" id="MobiDB-lite"/>
    </source>
</evidence>
<dbReference type="AlphaFoldDB" id="A0A835BAT4"/>
<evidence type="ECO:0000256" key="10">
    <source>
        <dbReference type="ARBA" id="ARBA00023180"/>
    </source>
</evidence>
<keyword evidence="13" id="KW-1185">Reference proteome</keyword>
<evidence type="ECO:0000256" key="8">
    <source>
        <dbReference type="ARBA" id="ARBA00023034"/>
    </source>
</evidence>
<feature type="region of interest" description="Disordered" evidence="11">
    <location>
        <begin position="43"/>
        <end position="72"/>
    </location>
</feature>
<dbReference type="Pfam" id="PF00777">
    <property type="entry name" value="Glyco_transf_29"/>
    <property type="match status" value="1"/>
</dbReference>
<dbReference type="InterPro" id="IPR001675">
    <property type="entry name" value="Glyco_trans_29"/>
</dbReference>
<dbReference type="PANTHER" id="PTHR46779">
    <property type="entry name" value="BETA-1,6-GALACTOSYLTRANSFERASE GALT29A"/>
    <property type="match status" value="1"/>
</dbReference>
<reference evidence="12" key="1">
    <citation type="submission" date="2020-07" db="EMBL/GenBank/DDBJ databases">
        <title>Genome sequence and genetic diversity analysis of an under-domesticated orphan crop, white fonio (Digitaria exilis).</title>
        <authorList>
            <person name="Bennetzen J.L."/>
            <person name="Chen S."/>
            <person name="Ma X."/>
            <person name="Wang X."/>
            <person name="Yssel A.E.J."/>
            <person name="Chaluvadi S.R."/>
            <person name="Johnson M."/>
            <person name="Gangashetty P."/>
            <person name="Hamidou F."/>
            <person name="Sanogo M.D."/>
            <person name="Zwaenepoel A."/>
            <person name="Wallace J."/>
            <person name="Van De Peer Y."/>
            <person name="Van Deynze A."/>
        </authorList>
    </citation>
    <scope>NUCLEOTIDE SEQUENCE</scope>
    <source>
        <tissue evidence="12">Leaves</tissue>
    </source>
</reference>
<evidence type="ECO:0000256" key="6">
    <source>
        <dbReference type="ARBA" id="ARBA00022968"/>
    </source>
</evidence>